<keyword evidence="2 4" id="KW-0808">Transferase</keyword>
<dbReference type="HAMAP" id="MF_00688">
    <property type="entry name" value="Leu_Phe_trans"/>
    <property type="match status" value="1"/>
</dbReference>
<keyword evidence="1 4" id="KW-0963">Cytoplasm</keyword>
<comment type="catalytic activity">
    <reaction evidence="4">
        <text>N-terminal L-lysyl-[protein] + L-leucyl-tRNA(Leu) = N-terminal L-leucyl-L-lysyl-[protein] + tRNA(Leu) + H(+)</text>
        <dbReference type="Rhea" id="RHEA:12340"/>
        <dbReference type="Rhea" id="RHEA-COMP:9613"/>
        <dbReference type="Rhea" id="RHEA-COMP:9622"/>
        <dbReference type="Rhea" id="RHEA-COMP:12670"/>
        <dbReference type="Rhea" id="RHEA-COMP:12671"/>
        <dbReference type="ChEBI" id="CHEBI:15378"/>
        <dbReference type="ChEBI" id="CHEBI:65249"/>
        <dbReference type="ChEBI" id="CHEBI:78442"/>
        <dbReference type="ChEBI" id="CHEBI:78494"/>
        <dbReference type="ChEBI" id="CHEBI:133043"/>
        <dbReference type="EC" id="2.3.2.6"/>
    </reaction>
</comment>
<evidence type="ECO:0000256" key="2">
    <source>
        <dbReference type="ARBA" id="ARBA00022679"/>
    </source>
</evidence>
<comment type="catalytic activity">
    <reaction evidence="4">
        <text>L-phenylalanyl-tRNA(Phe) + an N-terminal L-alpha-aminoacyl-[protein] = an N-terminal L-phenylalanyl-L-alpha-aminoacyl-[protein] + tRNA(Phe)</text>
        <dbReference type="Rhea" id="RHEA:43632"/>
        <dbReference type="Rhea" id="RHEA-COMP:9668"/>
        <dbReference type="Rhea" id="RHEA-COMP:9699"/>
        <dbReference type="Rhea" id="RHEA-COMP:10636"/>
        <dbReference type="Rhea" id="RHEA-COMP:10637"/>
        <dbReference type="ChEBI" id="CHEBI:78442"/>
        <dbReference type="ChEBI" id="CHEBI:78531"/>
        <dbReference type="ChEBI" id="CHEBI:78597"/>
        <dbReference type="ChEBI" id="CHEBI:83561"/>
        <dbReference type="EC" id="2.3.2.6"/>
    </reaction>
</comment>
<evidence type="ECO:0000313" key="6">
    <source>
        <dbReference type="Proteomes" id="UP001500547"/>
    </source>
</evidence>
<organism evidence="5 6">
    <name type="scientific">Viridibacterium curvum</name>
    <dbReference type="NCBI Taxonomy" id="1101404"/>
    <lineage>
        <taxon>Bacteria</taxon>
        <taxon>Pseudomonadati</taxon>
        <taxon>Pseudomonadota</taxon>
        <taxon>Betaproteobacteria</taxon>
        <taxon>Rhodocyclales</taxon>
        <taxon>Rhodocyclaceae</taxon>
        <taxon>Viridibacterium</taxon>
    </lineage>
</organism>
<dbReference type="InterPro" id="IPR042221">
    <property type="entry name" value="Leu/Phe-tRNA_Trfase_N"/>
</dbReference>
<dbReference type="Gene3D" id="3.40.630.70">
    <property type="entry name" value="Leucyl/phenylalanyl-tRNA-protein transferase, C-terminal domain"/>
    <property type="match status" value="1"/>
</dbReference>
<name>A0ABP9QK25_9RHOO</name>
<dbReference type="NCBIfam" id="TIGR00667">
    <property type="entry name" value="aat"/>
    <property type="match status" value="1"/>
</dbReference>
<sequence>MIPWLDPDAPPAFPPVSTALREPGGLLAAGGALTPEWLLTAYRSGIFPWYSVGDPILWWSLDPRMVLVPGQMRLTRSLLKTLRNGRFEVRCDTAFARVMKECAAPREPGGGTWITREMQRAYCRLHELGWAHSIECWQGDELVGGLYGLAIGRVFYGESMFHRVTDASKVAFAHLVRLLEQWNFAVIDCQMSTSHLHSLGAREISRADFVSGLTEWTAGDLTPANWADVDMAMDWSDQRPVSAPEHNAPAETT</sequence>
<proteinExistence type="inferred from homology"/>
<dbReference type="PANTHER" id="PTHR30098:SF2">
    <property type="entry name" value="LEUCYL_PHENYLALANYL-TRNA--PROTEIN TRANSFERASE"/>
    <property type="match status" value="1"/>
</dbReference>
<keyword evidence="6" id="KW-1185">Reference proteome</keyword>
<dbReference type="GO" id="GO:0016740">
    <property type="term" value="F:transferase activity"/>
    <property type="evidence" value="ECO:0007669"/>
    <property type="project" value="UniProtKB-KW"/>
</dbReference>
<comment type="subcellular location">
    <subcellularLocation>
        <location evidence="4">Cytoplasm</location>
    </subcellularLocation>
</comment>
<dbReference type="RefSeq" id="WP_345532272.1">
    <property type="nucleotide sequence ID" value="NZ_BAABLD010000007.1"/>
</dbReference>
<comment type="function">
    <text evidence="4">Functions in the N-end rule pathway of protein degradation where it conjugates Leu, Phe and, less efficiently, Met from aminoacyl-tRNAs to the N-termini of proteins containing an N-terminal arginine or lysine.</text>
</comment>
<dbReference type="Proteomes" id="UP001500547">
    <property type="component" value="Unassembled WGS sequence"/>
</dbReference>
<dbReference type="EMBL" id="BAABLD010000007">
    <property type="protein sequence ID" value="GAA5163238.1"/>
    <property type="molecule type" value="Genomic_DNA"/>
</dbReference>
<evidence type="ECO:0000313" key="5">
    <source>
        <dbReference type="EMBL" id="GAA5163238.1"/>
    </source>
</evidence>
<comment type="caution">
    <text evidence="5">The sequence shown here is derived from an EMBL/GenBank/DDBJ whole genome shotgun (WGS) entry which is preliminary data.</text>
</comment>
<dbReference type="PANTHER" id="PTHR30098">
    <property type="entry name" value="LEUCYL/PHENYLALANYL-TRNA--PROTEIN TRANSFERASE"/>
    <property type="match status" value="1"/>
</dbReference>
<dbReference type="InterPro" id="IPR042203">
    <property type="entry name" value="Leu/Phe-tRNA_Trfase_C"/>
</dbReference>
<dbReference type="Gene3D" id="3.30.70.3550">
    <property type="entry name" value="Leucyl/phenylalanyl-tRNA-protein transferase, N-terminal domain"/>
    <property type="match status" value="1"/>
</dbReference>
<dbReference type="Pfam" id="PF03588">
    <property type="entry name" value="Leu_Phe_trans"/>
    <property type="match status" value="1"/>
</dbReference>
<dbReference type="InterPro" id="IPR016181">
    <property type="entry name" value="Acyl_CoA_acyltransferase"/>
</dbReference>
<comment type="similarity">
    <text evidence="4">Belongs to the L/F-transferase family.</text>
</comment>
<keyword evidence="3 4" id="KW-0012">Acyltransferase</keyword>
<accession>A0ABP9QK25</accession>
<gene>
    <name evidence="4 5" type="primary">aat</name>
    <name evidence="5" type="ORF">GCM10025770_15070</name>
</gene>
<dbReference type="InterPro" id="IPR004616">
    <property type="entry name" value="Leu/Phe-tRNA_Trfase"/>
</dbReference>
<evidence type="ECO:0000256" key="1">
    <source>
        <dbReference type="ARBA" id="ARBA00022490"/>
    </source>
</evidence>
<dbReference type="EC" id="2.3.2.6" evidence="4"/>
<evidence type="ECO:0000256" key="3">
    <source>
        <dbReference type="ARBA" id="ARBA00023315"/>
    </source>
</evidence>
<dbReference type="SUPFAM" id="SSF55729">
    <property type="entry name" value="Acyl-CoA N-acyltransferases (Nat)"/>
    <property type="match status" value="1"/>
</dbReference>
<comment type="catalytic activity">
    <reaction evidence="4">
        <text>N-terminal L-arginyl-[protein] + L-leucyl-tRNA(Leu) = N-terminal L-leucyl-L-arginyl-[protein] + tRNA(Leu) + H(+)</text>
        <dbReference type="Rhea" id="RHEA:50416"/>
        <dbReference type="Rhea" id="RHEA-COMP:9613"/>
        <dbReference type="Rhea" id="RHEA-COMP:9622"/>
        <dbReference type="Rhea" id="RHEA-COMP:12672"/>
        <dbReference type="Rhea" id="RHEA-COMP:12673"/>
        <dbReference type="ChEBI" id="CHEBI:15378"/>
        <dbReference type="ChEBI" id="CHEBI:64719"/>
        <dbReference type="ChEBI" id="CHEBI:78442"/>
        <dbReference type="ChEBI" id="CHEBI:78494"/>
        <dbReference type="ChEBI" id="CHEBI:133044"/>
        <dbReference type="EC" id="2.3.2.6"/>
    </reaction>
</comment>
<evidence type="ECO:0000256" key="4">
    <source>
        <dbReference type="HAMAP-Rule" id="MF_00688"/>
    </source>
</evidence>
<protein>
    <recommendedName>
        <fullName evidence="4">Leucyl/phenylalanyl-tRNA--protein transferase</fullName>
        <ecNumber evidence="4">2.3.2.6</ecNumber>
    </recommendedName>
    <alternativeName>
        <fullName evidence="4">L/F-transferase</fullName>
    </alternativeName>
    <alternativeName>
        <fullName evidence="4">Leucyltransferase</fullName>
    </alternativeName>
    <alternativeName>
        <fullName evidence="4">Phenyalanyltransferase</fullName>
    </alternativeName>
</protein>
<reference evidence="6" key="1">
    <citation type="journal article" date="2019" name="Int. J. Syst. Evol. Microbiol.">
        <title>The Global Catalogue of Microorganisms (GCM) 10K type strain sequencing project: providing services to taxonomists for standard genome sequencing and annotation.</title>
        <authorList>
            <consortium name="The Broad Institute Genomics Platform"/>
            <consortium name="The Broad Institute Genome Sequencing Center for Infectious Disease"/>
            <person name="Wu L."/>
            <person name="Ma J."/>
        </authorList>
    </citation>
    <scope>NUCLEOTIDE SEQUENCE [LARGE SCALE GENOMIC DNA]</scope>
    <source>
        <strain evidence="6">JCM 18715</strain>
    </source>
</reference>